<dbReference type="PANTHER" id="PTHR23026">
    <property type="entry name" value="NADPH NITROREDUCTASE"/>
    <property type="match status" value="1"/>
</dbReference>
<dbReference type="Pfam" id="PF00881">
    <property type="entry name" value="Nitroreductase"/>
    <property type="match status" value="1"/>
</dbReference>
<organism evidence="4 5">
    <name type="scientific">Turicibacter sanguinis</name>
    <dbReference type="NCBI Taxonomy" id="154288"/>
    <lineage>
        <taxon>Bacteria</taxon>
        <taxon>Bacillati</taxon>
        <taxon>Bacillota</taxon>
        <taxon>Erysipelotrichia</taxon>
        <taxon>Erysipelotrichales</taxon>
        <taxon>Turicibacteraceae</taxon>
        <taxon>Turicibacter</taxon>
    </lineage>
</organism>
<dbReference type="Proteomes" id="UP000487649">
    <property type="component" value="Unassembled WGS sequence"/>
</dbReference>
<dbReference type="RefSeq" id="WP_006785297.1">
    <property type="nucleotide sequence ID" value="NZ_CABJBH010000002.1"/>
</dbReference>
<keyword evidence="2" id="KW-0288">FMN</keyword>
<name>A0A173T8H6_9FIRM</name>
<dbReference type="InterPro" id="IPR000415">
    <property type="entry name" value="Nitroreductase-like"/>
</dbReference>
<accession>A0A173T8H6</accession>
<dbReference type="SUPFAM" id="SSF55469">
    <property type="entry name" value="FMN-dependent nitroreductase-like"/>
    <property type="match status" value="1"/>
</dbReference>
<reference evidence="4 5" key="1">
    <citation type="journal article" date="2019" name="Nat. Med.">
        <title>A library of human gut bacterial isolates paired with longitudinal multiomics data enables mechanistic microbiome research.</title>
        <authorList>
            <person name="Poyet M."/>
            <person name="Groussin M."/>
            <person name="Gibbons S.M."/>
            <person name="Avila-Pacheco J."/>
            <person name="Jiang X."/>
            <person name="Kearney S.M."/>
            <person name="Perrotta A.R."/>
            <person name="Berdy B."/>
            <person name="Zhao S."/>
            <person name="Lieberman T.D."/>
            <person name="Swanson P.K."/>
            <person name="Smith M."/>
            <person name="Roesemann S."/>
            <person name="Alexander J.E."/>
            <person name="Rich S.A."/>
            <person name="Livny J."/>
            <person name="Vlamakis H."/>
            <person name="Clish C."/>
            <person name="Bullock K."/>
            <person name="Deik A."/>
            <person name="Scott J."/>
            <person name="Pierce K.A."/>
            <person name="Xavier R.J."/>
            <person name="Alm E.J."/>
        </authorList>
    </citation>
    <scope>NUCLEOTIDE SEQUENCE [LARGE SCALE GENOMIC DNA]</scope>
    <source>
        <strain evidence="4 5">BIOML-A198</strain>
    </source>
</reference>
<evidence type="ECO:0000256" key="2">
    <source>
        <dbReference type="ARBA" id="ARBA00022643"/>
    </source>
</evidence>
<dbReference type="Gene3D" id="3.40.109.10">
    <property type="entry name" value="NADH Oxidase"/>
    <property type="match status" value="1"/>
</dbReference>
<dbReference type="OrthoDB" id="9812105at2"/>
<evidence type="ECO:0000256" key="3">
    <source>
        <dbReference type="ARBA" id="ARBA00023002"/>
    </source>
</evidence>
<keyword evidence="1" id="KW-0285">Flavoprotein</keyword>
<dbReference type="PANTHER" id="PTHR23026:SF90">
    <property type="entry name" value="IODOTYROSINE DEIODINASE 1"/>
    <property type="match status" value="1"/>
</dbReference>
<protein>
    <submittedName>
        <fullName evidence="4">Nitroreductase</fullName>
    </submittedName>
</protein>
<evidence type="ECO:0000313" key="5">
    <source>
        <dbReference type="Proteomes" id="UP000487649"/>
    </source>
</evidence>
<evidence type="ECO:0000256" key="1">
    <source>
        <dbReference type="ARBA" id="ARBA00022630"/>
    </source>
</evidence>
<dbReference type="InterPro" id="IPR029479">
    <property type="entry name" value="Nitroreductase"/>
</dbReference>
<evidence type="ECO:0000313" key="4">
    <source>
        <dbReference type="EMBL" id="MTK20303.1"/>
    </source>
</evidence>
<comment type="caution">
    <text evidence="4">The sequence shown here is derived from an EMBL/GenBank/DDBJ whole genome shotgun (WGS) entry which is preliminary data.</text>
</comment>
<sequence>MKNLEFIYNRKSIRKFKDIQIPKEDILTLLDAATQAPSPKHQQNWHFVVLQNRDIINQMSDIVTESHTQIANLAPTKEQGEKYMRLLKYYTLFKHAPVVIIVYGNEYDMIEYDILKANGASEERLAEIIAPQSAIQGIGAAVENFLLAATAMGYGTCYMTGPTHAKKEIEDLIGFKKDGYQLMSLIALGVPEDNTPPAPKRKPLEEVVTFID</sequence>
<dbReference type="GO" id="GO:0016491">
    <property type="term" value="F:oxidoreductase activity"/>
    <property type="evidence" value="ECO:0007669"/>
    <property type="project" value="UniProtKB-KW"/>
</dbReference>
<gene>
    <name evidence="4" type="ORF">GMA92_02465</name>
</gene>
<dbReference type="InterPro" id="IPR050627">
    <property type="entry name" value="Nitroreductase/BluB"/>
</dbReference>
<proteinExistence type="predicted"/>
<dbReference type="AlphaFoldDB" id="A0A173T8H6"/>
<dbReference type="EMBL" id="WMQE01000003">
    <property type="protein sequence ID" value="MTK20303.1"/>
    <property type="molecule type" value="Genomic_DNA"/>
</dbReference>
<keyword evidence="3" id="KW-0560">Oxidoreductase</keyword>